<keyword evidence="1" id="KW-0732">Signal</keyword>
<comment type="caution">
    <text evidence="2">The sequence shown here is derived from an EMBL/GenBank/DDBJ whole genome shotgun (WGS) entry which is preliminary data.</text>
</comment>
<name>A0A8T2NUG9_9TELE</name>
<dbReference type="EMBL" id="JAFBMS010000047">
    <property type="protein sequence ID" value="KAG9339997.1"/>
    <property type="molecule type" value="Genomic_DNA"/>
</dbReference>
<feature type="chain" id="PRO_5035887392" description="Secreted protein" evidence="1">
    <location>
        <begin position="22"/>
        <end position="113"/>
    </location>
</feature>
<evidence type="ECO:0000313" key="2">
    <source>
        <dbReference type="EMBL" id="KAG9339997.1"/>
    </source>
</evidence>
<dbReference type="AlphaFoldDB" id="A0A8T2NUG9"/>
<proteinExistence type="predicted"/>
<accession>A0A8T2NUG9</accession>
<sequence length="113" mass="12383">MADNGSLWVLCSCALQWLCFCHYHVNAVLQCRQSELRPAVATVVAVFFACFPSPPKKYSHSVLSAALYMFITVSGRYSETHGGIATDHPTAPQYVCSVQALNRCGCVPRSLAR</sequence>
<feature type="signal peptide" evidence="1">
    <location>
        <begin position="1"/>
        <end position="21"/>
    </location>
</feature>
<reference evidence="2" key="1">
    <citation type="thesis" date="2021" institute="BYU ScholarsArchive" country="Provo, UT, USA">
        <title>Applications of and Algorithms for Genome Assembly and Genomic Analyses with an Emphasis on Marine Teleosts.</title>
        <authorList>
            <person name="Pickett B.D."/>
        </authorList>
    </citation>
    <scope>NUCLEOTIDE SEQUENCE</scope>
    <source>
        <strain evidence="2">HI-2016</strain>
    </source>
</reference>
<protein>
    <recommendedName>
        <fullName evidence="4">Secreted protein</fullName>
    </recommendedName>
</protein>
<dbReference type="Proteomes" id="UP000824540">
    <property type="component" value="Unassembled WGS sequence"/>
</dbReference>
<gene>
    <name evidence="2" type="ORF">JZ751_022107</name>
</gene>
<evidence type="ECO:0000256" key="1">
    <source>
        <dbReference type="SAM" id="SignalP"/>
    </source>
</evidence>
<keyword evidence="3" id="KW-1185">Reference proteome</keyword>
<evidence type="ECO:0008006" key="4">
    <source>
        <dbReference type="Google" id="ProtNLM"/>
    </source>
</evidence>
<organism evidence="2 3">
    <name type="scientific">Albula glossodonta</name>
    <name type="common">roundjaw bonefish</name>
    <dbReference type="NCBI Taxonomy" id="121402"/>
    <lineage>
        <taxon>Eukaryota</taxon>
        <taxon>Metazoa</taxon>
        <taxon>Chordata</taxon>
        <taxon>Craniata</taxon>
        <taxon>Vertebrata</taxon>
        <taxon>Euteleostomi</taxon>
        <taxon>Actinopterygii</taxon>
        <taxon>Neopterygii</taxon>
        <taxon>Teleostei</taxon>
        <taxon>Albuliformes</taxon>
        <taxon>Albulidae</taxon>
        <taxon>Albula</taxon>
    </lineage>
</organism>
<evidence type="ECO:0000313" key="3">
    <source>
        <dbReference type="Proteomes" id="UP000824540"/>
    </source>
</evidence>